<keyword evidence="2" id="KW-1185">Reference proteome</keyword>
<evidence type="ECO:0000313" key="1">
    <source>
        <dbReference type="EMBL" id="KAJ9636743.1"/>
    </source>
</evidence>
<dbReference type="EMBL" id="JAPDRP010000024">
    <property type="protein sequence ID" value="KAJ9636743.1"/>
    <property type="molecule type" value="Genomic_DNA"/>
</dbReference>
<gene>
    <name evidence="1" type="ORF">H2199_007737</name>
</gene>
<proteinExistence type="predicted"/>
<comment type="caution">
    <text evidence="1">The sequence shown here is derived from an EMBL/GenBank/DDBJ whole genome shotgun (WGS) entry which is preliminary data.</text>
</comment>
<sequence length="99" mass="11401">MNNFIPFNIEDLTSNRYISIQIHRYNDILVDRITALETECAMLRRRLRESRGQGAKLRMWIAQLLERPVVQIIEPSEASGTESDIEVDEGSDDSFTTAE</sequence>
<name>A0ACC2YNN1_9PEZI</name>
<reference evidence="1" key="1">
    <citation type="submission" date="2022-10" db="EMBL/GenBank/DDBJ databases">
        <title>Culturing micro-colonial fungi from biological soil crusts in the Mojave desert and describing Neophaeococcomyces mojavensis, and introducing the new genera and species Taxawa tesnikishii.</title>
        <authorList>
            <person name="Kurbessoian T."/>
            <person name="Stajich J.E."/>
        </authorList>
    </citation>
    <scope>NUCLEOTIDE SEQUENCE</scope>
    <source>
        <strain evidence="1">JES_115</strain>
    </source>
</reference>
<accession>A0ACC2YNN1</accession>
<organism evidence="1 2">
    <name type="scientific">Coniosporium tulheliwenetii</name>
    <dbReference type="NCBI Taxonomy" id="3383036"/>
    <lineage>
        <taxon>Eukaryota</taxon>
        <taxon>Fungi</taxon>
        <taxon>Dikarya</taxon>
        <taxon>Ascomycota</taxon>
        <taxon>Pezizomycotina</taxon>
        <taxon>Dothideomycetes</taxon>
        <taxon>Dothideomycetes incertae sedis</taxon>
        <taxon>Coniosporium</taxon>
    </lineage>
</organism>
<evidence type="ECO:0000313" key="2">
    <source>
        <dbReference type="Proteomes" id="UP001172680"/>
    </source>
</evidence>
<protein>
    <submittedName>
        <fullName evidence="1">Uncharacterized protein</fullName>
    </submittedName>
</protein>
<dbReference type="Proteomes" id="UP001172680">
    <property type="component" value="Unassembled WGS sequence"/>
</dbReference>